<reference evidence="4" key="1">
    <citation type="journal article" date="2016" name="Nature">
        <title>Genome evolution in the allotetraploid frog Xenopus laevis.</title>
        <authorList>
            <person name="Session A.M."/>
            <person name="Uno Y."/>
            <person name="Kwon T."/>
            <person name="Chapman J.A."/>
            <person name="Toyoda A."/>
            <person name="Takahashi S."/>
            <person name="Fukui A."/>
            <person name="Hikosaka A."/>
            <person name="Suzuki A."/>
            <person name="Kondo M."/>
            <person name="van Heeringen S.J."/>
            <person name="Quigley I."/>
            <person name="Heinz S."/>
            <person name="Ogino H."/>
            <person name="Ochi H."/>
            <person name="Hellsten U."/>
            <person name="Lyons J.B."/>
            <person name="Simakov O."/>
            <person name="Putnam N."/>
            <person name="Stites J."/>
            <person name="Kuroki Y."/>
            <person name="Tanaka T."/>
            <person name="Michiue T."/>
            <person name="Watanabe M."/>
            <person name="Bogdanovic O."/>
            <person name="Lister R."/>
            <person name="Georgiou G."/>
            <person name="Paranjpe S.S."/>
            <person name="van Kruijsbergen I."/>
            <person name="Shu S."/>
            <person name="Carlson J."/>
            <person name="Kinoshita T."/>
            <person name="Ohta Y."/>
            <person name="Mawaribuchi S."/>
            <person name="Jenkins J."/>
            <person name="Grimwood J."/>
            <person name="Schmutz J."/>
            <person name="Mitros T."/>
            <person name="Mozaffari S.V."/>
            <person name="Suzuki Y."/>
            <person name="Haramoto Y."/>
            <person name="Yamamoto T.S."/>
            <person name="Takagi C."/>
            <person name="Heald R."/>
            <person name="Miller K."/>
            <person name="Haudenschild C."/>
            <person name="Kitzman J."/>
            <person name="Nakayama T."/>
            <person name="Izutsu Y."/>
            <person name="Robert J."/>
            <person name="Fortriede J."/>
            <person name="Burns K."/>
            <person name="Lotay V."/>
            <person name="Karimi K."/>
            <person name="Yasuoka Y."/>
            <person name="Dichmann D.S."/>
            <person name="Flajnik M.F."/>
            <person name="Houston D.W."/>
            <person name="Shendure J."/>
            <person name="DuPasquier L."/>
            <person name="Vize P.D."/>
            <person name="Zorn A.M."/>
            <person name="Ito M."/>
            <person name="Marcotte E.M."/>
            <person name="Wallingford J.B."/>
            <person name="Ito Y."/>
            <person name="Asashima M."/>
            <person name="Ueno N."/>
            <person name="Matsuda Y."/>
            <person name="Veenstra G.J."/>
            <person name="Fujiyama A."/>
            <person name="Harland R.M."/>
            <person name="Taira M."/>
            <person name="Rokhsar D.S."/>
        </authorList>
    </citation>
    <scope>NUCLEOTIDE SEQUENCE [LARGE SCALE GENOMIC DNA]</scope>
    <source>
        <strain evidence="4">J</strain>
    </source>
</reference>
<gene>
    <name evidence="3" type="ORF">XELAEV_18030555mg</name>
</gene>
<proteinExistence type="predicted"/>
<evidence type="ECO:0000256" key="2">
    <source>
        <dbReference type="SAM" id="MobiDB-lite"/>
    </source>
</evidence>
<accession>A0A974HF66</accession>
<feature type="coiled-coil region" evidence="1">
    <location>
        <begin position="101"/>
        <end position="135"/>
    </location>
</feature>
<keyword evidence="1" id="KW-0175">Coiled coil</keyword>
<dbReference type="AlphaFoldDB" id="A0A974HF66"/>
<organism evidence="3 4">
    <name type="scientific">Xenopus laevis</name>
    <name type="common">African clawed frog</name>
    <dbReference type="NCBI Taxonomy" id="8355"/>
    <lineage>
        <taxon>Eukaryota</taxon>
        <taxon>Metazoa</taxon>
        <taxon>Chordata</taxon>
        <taxon>Craniata</taxon>
        <taxon>Vertebrata</taxon>
        <taxon>Euteleostomi</taxon>
        <taxon>Amphibia</taxon>
        <taxon>Batrachia</taxon>
        <taxon>Anura</taxon>
        <taxon>Pipoidea</taxon>
        <taxon>Pipidae</taxon>
        <taxon>Xenopodinae</taxon>
        <taxon>Xenopus</taxon>
        <taxon>Xenopus</taxon>
    </lineage>
</organism>
<protein>
    <submittedName>
        <fullName evidence="3">Uncharacterized protein</fullName>
    </submittedName>
</protein>
<evidence type="ECO:0000313" key="4">
    <source>
        <dbReference type="Proteomes" id="UP000694892"/>
    </source>
</evidence>
<sequence length="143" mass="16381">MATRFNGKTYEEAHKKSLKSLESDSSIPRHSQEIPSQKSDTREDYSLIPKEVARLINPVIESTINTAVEKLLLEIGKISQQLGCHDKKFSELESVVSSDDSNKMQKKTDQLENKMQDLLLKVDNLENRARRNNLRFVGIKQTH</sequence>
<evidence type="ECO:0000313" key="3">
    <source>
        <dbReference type="EMBL" id="OCT75376.1"/>
    </source>
</evidence>
<feature type="compositionally biased region" description="Basic and acidic residues" evidence="2">
    <location>
        <begin position="9"/>
        <end position="22"/>
    </location>
</feature>
<dbReference type="EMBL" id="CM004476">
    <property type="protein sequence ID" value="OCT75376.1"/>
    <property type="molecule type" value="Genomic_DNA"/>
</dbReference>
<feature type="region of interest" description="Disordered" evidence="2">
    <location>
        <begin position="1"/>
        <end position="43"/>
    </location>
</feature>
<name>A0A974HF66_XENLA</name>
<evidence type="ECO:0000256" key="1">
    <source>
        <dbReference type="SAM" id="Coils"/>
    </source>
</evidence>
<dbReference type="Proteomes" id="UP000694892">
    <property type="component" value="Chromosome 6L"/>
</dbReference>